<dbReference type="AlphaFoldDB" id="A0A7C3ZMG0"/>
<evidence type="ECO:0000313" key="2">
    <source>
        <dbReference type="EMBL" id="HGG01401.1"/>
    </source>
</evidence>
<protein>
    <submittedName>
        <fullName evidence="2">FkbM family methyltransferase</fullName>
    </submittedName>
</protein>
<name>A0A7C3ZMG0_9CYAN</name>
<dbReference type="GO" id="GO:0032259">
    <property type="term" value="P:methylation"/>
    <property type="evidence" value="ECO:0007669"/>
    <property type="project" value="UniProtKB-KW"/>
</dbReference>
<dbReference type="EMBL" id="DSPX01000124">
    <property type="protein sequence ID" value="HGG01401.1"/>
    <property type="molecule type" value="Genomic_DNA"/>
</dbReference>
<dbReference type="InterPro" id="IPR053188">
    <property type="entry name" value="FkbM_Methyltransferase"/>
</dbReference>
<comment type="caution">
    <text evidence="2">The sequence shown here is derived from an EMBL/GenBank/DDBJ whole genome shotgun (WGS) entry which is preliminary data.</text>
</comment>
<keyword evidence="2" id="KW-0489">Methyltransferase</keyword>
<reference evidence="2" key="1">
    <citation type="journal article" date="2020" name="mSystems">
        <title>Genome- and Community-Level Interaction Insights into Carbon Utilization and Element Cycling Functions of Hydrothermarchaeota in Hydrothermal Sediment.</title>
        <authorList>
            <person name="Zhou Z."/>
            <person name="Liu Y."/>
            <person name="Xu W."/>
            <person name="Pan J."/>
            <person name="Luo Z.H."/>
            <person name="Li M."/>
        </authorList>
    </citation>
    <scope>NUCLEOTIDE SEQUENCE [LARGE SCALE GENOMIC DNA]</scope>
    <source>
        <strain evidence="2">SpSt-374</strain>
    </source>
</reference>
<dbReference type="SUPFAM" id="SSF53335">
    <property type="entry name" value="S-adenosyl-L-methionine-dependent methyltransferases"/>
    <property type="match status" value="1"/>
</dbReference>
<dbReference type="Gene3D" id="3.40.50.150">
    <property type="entry name" value="Vaccinia Virus protein VP39"/>
    <property type="match status" value="1"/>
</dbReference>
<keyword evidence="2" id="KW-0808">Transferase</keyword>
<dbReference type="InterPro" id="IPR006342">
    <property type="entry name" value="FkbM_mtfrase"/>
</dbReference>
<organism evidence="2">
    <name type="scientific">Planktothricoides sp. SpSt-374</name>
    <dbReference type="NCBI Taxonomy" id="2282167"/>
    <lineage>
        <taxon>Bacteria</taxon>
        <taxon>Bacillati</taxon>
        <taxon>Cyanobacteriota</taxon>
        <taxon>Cyanophyceae</taxon>
        <taxon>Oscillatoriophycideae</taxon>
        <taxon>Oscillatoriales</taxon>
        <taxon>Oscillatoriaceae</taxon>
        <taxon>Planktothricoides</taxon>
    </lineage>
</organism>
<dbReference type="InterPro" id="IPR029063">
    <property type="entry name" value="SAM-dependent_MTases_sf"/>
</dbReference>
<dbReference type="GO" id="GO:0008171">
    <property type="term" value="F:O-methyltransferase activity"/>
    <property type="evidence" value="ECO:0007669"/>
    <property type="project" value="TreeGrafter"/>
</dbReference>
<dbReference type="Pfam" id="PF05050">
    <property type="entry name" value="Methyltransf_21"/>
    <property type="match status" value="1"/>
</dbReference>
<sequence length="239" mass="27071">MLRQTIRKIFRNQLGIEIRKFSPLQSEFARLQYFLKKNKIDLVLDVGASTGGYGCLLRELGFTGRIVSFEPLSDSYSKLKELSKSDSLWEIAPRTAIGNIDGEIKINIASNSSSSSVLNMLDSHLNAAPGSKYYDSEVVPISKLDTIAPDYMEWSNSIFLKIDVQGYEKQVIEGAYQILGQVKGIQVELSLIPLYQDQILWLEIIQILESFGYQLYNFRPVLTDKSGRLLQMDGIFVRN</sequence>
<gene>
    <name evidence="2" type="ORF">ENR15_12330</name>
</gene>
<dbReference type="PANTHER" id="PTHR36973:SF4">
    <property type="entry name" value="NODULATION PROTEIN"/>
    <property type="match status" value="1"/>
</dbReference>
<dbReference type="NCBIfam" id="TIGR01444">
    <property type="entry name" value="fkbM_fam"/>
    <property type="match status" value="1"/>
</dbReference>
<proteinExistence type="predicted"/>
<accession>A0A7C3ZMG0</accession>
<feature type="domain" description="Methyltransferase FkbM" evidence="1">
    <location>
        <begin position="45"/>
        <end position="215"/>
    </location>
</feature>
<dbReference type="PANTHER" id="PTHR36973">
    <property type="entry name" value="SLL1456 PROTEIN-RELATED"/>
    <property type="match status" value="1"/>
</dbReference>
<evidence type="ECO:0000259" key="1">
    <source>
        <dbReference type="Pfam" id="PF05050"/>
    </source>
</evidence>